<evidence type="ECO:0000313" key="2">
    <source>
        <dbReference type="Proteomes" id="UP000295818"/>
    </source>
</evidence>
<comment type="caution">
    <text evidence="1">The sequence shown here is derived from an EMBL/GenBank/DDBJ whole genome shotgun (WGS) entry which is preliminary data.</text>
</comment>
<dbReference type="EMBL" id="SLWM01000001">
    <property type="protein sequence ID" value="TCO31852.1"/>
    <property type="molecule type" value="Genomic_DNA"/>
</dbReference>
<evidence type="ECO:0000313" key="1">
    <source>
        <dbReference type="EMBL" id="TCO31852.1"/>
    </source>
</evidence>
<proteinExistence type="predicted"/>
<dbReference type="Proteomes" id="UP000295818">
    <property type="component" value="Unassembled WGS sequence"/>
</dbReference>
<reference evidence="1 2" key="1">
    <citation type="journal article" date="2015" name="Stand. Genomic Sci.">
        <title>Genomic Encyclopedia of Bacterial and Archaeal Type Strains, Phase III: the genomes of soil and plant-associated and newly described type strains.</title>
        <authorList>
            <person name="Whitman W.B."/>
            <person name="Woyke T."/>
            <person name="Klenk H.P."/>
            <person name="Zhou Y."/>
            <person name="Lilburn T.G."/>
            <person name="Beck B.J."/>
            <person name="De Vos P."/>
            <person name="Vandamme P."/>
            <person name="Eisen J.A."/>
            <person name="Garrity G."/>
            <person name="Hugenholtz P."/>
            <person name="Kyrpides N.C."/>
        </authorList>
    </citation>
    <scope>NUCLEOTIDE SEQUENCE [LARGE SCALE GENOMIC DNA]</scope>
    <source>
        <strain evidence="1 2">VKM Ac-2538</strain>
    </source>
</reference>
<keyword evidence="2" id="KW-1185">Reference proteome</keyword>
<protein>
    <submittedName>
        <fullName evidence="1">Uncharacterized protein</fullName>
    </submittedName>
</protein>
<accession>A0ABY2BUD4</accession>
<sequence>MGGVIGPIDRPEVVIAGRFLGDDMVIVGRTVSLKPT</sequence>
<gene>
    <name evidence="1" type="ORF">EV644_101495</name>
</gene>
<name>A0ABY2BUD4_9ACTN</name>
<organism evidence="1 2">
    <name type="scientific">Kribbella orskensis</name>
    <dbReference type="NCBI Taxonomy" id="2512216"/>
    <lineage>
        <taxon>Bacteria</taxon>
        <taxon>Bacillati</taxon>
        <taxon>Actinomycetota</taxon>
        <taxon>Actinomycetes</taxon>
        <taxon>Propionibacteriales</taxon>
        <taxon>Kribbellaceae</taxon>
        <taxon>Kribbella</taxon>
    </lineage>
</organism>